<protein>
    <submittedName>
        <fullName evidence="5">Actin</fullName>
    </submittedName>
</protein>
<dbReference type="Gene3D" id="3.30.420.40">
    <property type="match status" value="2"/>
</dbReference>
<dbReference type="PRINTS" id="PR00190">
    <property type="entry name" value="ACTIN"/>
</dbReference>
<proteinExistence type="inferred from homology"/>
<name>A0A8H5MZY0_9HYPO</name>
<comment type="caution">
    <text evidence="5">The sequence shown here is derived from an EMBL/GenBank/DDBJ whole genome shotgun (WGS) entry which is preliminary data.</text>
</comment>
<dbReference type="SMART" id="SM00268">
    <property type="entry name" value="ACTIN"/>
    <property type="match status" value="1"/>
</dbReference>
<organism evidence="5 6">
    <name type="scientific">Fusarium mexicanum</name>
    <dbReference type="NCBI Taxonomy" id="751941"/>
    <lineage>
        <taxon>Eukaryota</taxon>
        <taxon>Fungi</taxon>
        <taxon>Dikarya</taxon>
        <taxon>Ascomycota</taxon>
        <taxon>Pezizomycotina</taxon>
        <taxon>Sordariomycetes</taxon>
        <taxon>Hypocreomycetidae</taxon>
        <taxon>Hypocreales</taxon>
        <taxon>Nectriaceae</taxon>
        <taxon>Fusarium</taxon>
        <taxon>Fusarium fujikuroi species complex</taxon>
    </lineage>
</organism>
<keyword evidence="6" id="KW-1185">Reference proteome</keyword>
<dbReference type="EMBL" id="JAAOAM010000110">
    <property type="protein sequence ID" value="KAF5547162.1"/>
    <property type="molecule type" value="Genomic_DNA"/>
</dbReference>
<dbReference type="SUPFAM" id="SSF53067">
    <property type="entry name" value="Actin-like ATPase domain"/>
    <property type="match status" value="2"/>
</dbReference>
<dbReference type="InterPro" id="IPR043129">
    <property type="entry name" value="ATPase_NBD"/>
</dbReference>
<evidence type="ECO:0000313" key="5">
    <source>
        <dbReference type="EMBL" id="KAF5547162.1"/>
    </source>
</evidence>
<evidence type="ECO:0000256" key="4">
    <source>
        <dbReference type="ARBA" id="ARBA00038483"/>
    </source>
</evidence>
<sequence>MADSLHNAPIVLDNGSGTIRAGFAGDDLPKCYFPSWVGRPKHLRVLAGALEGEVFIGQKASTELRGLLKIRYPLEHGIVTDWDDMERIWEYVYGEGLKTLSEEHPVLLTEPPLNPRNNRDTAAQILFETFNVPALHTSIQAVLSLYASGRTTGIVLDSGDGVSHAVPVYEGFAMPSSIRRIDVAGRDVTEYMQTLLRKSGYVFHTSAEKEVVRLIKESVSYVAHDPRKEERDWVGVKPNESKFAEYVLPDGFKLKVRLFVLYSMFGFANMLKIGAERFRAPEILFDPEIIGLEYPGVHQIVVDAINRTDLDLRKSLYSNIVLSGGSTLTKGFGDRLLTELQKLAVKDMRIKIFAPPERKYSTWIGGSILAGLSTFRKMWVSIDDWHENPDIIHTKFT</sequence>
<keyword evidence="2" id="KW-0963">Cytoplasm</keyword>
<dbReference type="PROSITE" id="PS01132">
    <property type="entry name" value="ACTINS_ACT_LIKE"/>
    <property type="match status" value="1"/>
</dbReference>
<dbReference type="Pfam" id="PF00022">
    <property type="entry name" value="Actin"/>
    <property type="match status" value="1"/>
</dbReference>
<reference evidence="5 6" key="1">
    <citation type="submission" date="2020-05" db="EMBL/GenBank/DDBJ databases">
        <title>Identification and distribution of gene clusters putatively required for synthesis of sphingolipid metabolism inhibitors in phylogenetically diverse species of the filamentous fungus Fusarium.</title>
        <authorList>
            <person name="Kim H.-S."/>
            <person name="Busman M."/>
            <person name="Brown D.W."/>
            <person name="Divon H."/>
            <person name="Uhlig S."/>
            <person name="Proctor R.H."/>
        </authorList>
    </citation>
    <scope>NUCLEOTIDE SEQUENCE [LARGE SCALE GENOMIC DNA]</scope>
    <source>
        <strain evidence="5 6">NRRL 53147</strain>
    </source>
</reference>
<dbReference type="Proteomes" id="UP000522262">
    <property type="component" value="Unassembled WGS sequence"/>
</dbReference>
<evidence type="ECO:0000256" key="1">
    <source>
        <dbReference type="ARBA" id="ARBA00004245"/>
    </source>
</evidence>
<gene>
    <name evidence="5" type="ORF">FMEXI_5352</name>
</gene>
<dbReference type="FunFam" id="3.30.420.40:FF:000018">
    <property type="entry name" value="Actin-like protein (Centractin)"/>
    <property type="match status" value="1"/>
</dbReference>
<dbReference type="InterPro" id="IPR004000">
    <property type="entry name" value="Actin"/>
</dbReference>
<comment type="similarity">
    <text evidence="4">Belongs to the actin family. ARP1 subfamily.</text>
</comment>
<dbReference type="PANTHER" id="PTHR11937">
    <property type="entry name" value="ACTIN"/>
    <property type="match status" value="1"/>
</dbReference>
<keyword evidence="3" id="KW-0206">Cytoskeleton</keyword>
<dbReference type="InterPro" id="IPR020902">
    <property type="entry name" value="Actin/actin-like_CS"/>
</dbReference>
<dbReference type="GO" id="GO:0005856">
    <property type="term" value="C:cytoskeleton"/>
    <property type="evidence" value="ECO:0007669"/>
    <property type="project" value="UniProtKB-SubCell"/>
</dbReference>
<evidence type="ECO:0000313" key="6">
    <source>
        <dbReference type="Proteomes" id="UP000522262"/>
    </source>
</evidence>
<dbReference type="CDD" id="cd10216">
    <property type="entry name" value="ASKHA_NBD_Arp1"/>
    <property type="match status" value="1"/>
</dbReference>
<evidence type="ECO:0000256" key="3">
    <source>
        <dbReference type="ARBA" id="ARBA00023212"/>
    </source>
</evidence>
<dbReference type="Gene3D" id="3.90.640.10">
    <property type="entry name" value="Actin, Chain A, domain 4"/>
    <property type="match status" value="1"/>
</dbReference>
<comment type="subcellular location">
    <subcellularLocation>
        <location evidence="1">Cytoplasm</location>
        <location evidence="1">Cytoskeleton</location>
    </subcellularLocation>
</comment>
<evidence type="ECO:0000256" key="2">
    <source>
        <dbReference type="ARBA" id="ARBA00022490"/>
    </source>
</evidence>
<accession>A0A8H5MZY0</accession>
<dbReference type="AlphaFoldDB" id="A0A8H5MZY0"/>